<proteinExistence type="predicted"/>
<evidence type="ECO:0000313" key="1">
    <source>
        <dbReference type="EMBL" id="KZP26368.1"/>
    </source>
</evidence>
<reference evidence="1 2" key="1">
    <citation type="journal article" date="2016" name="Mol. Biol. Evol.">
        <title>Comparative Genomics of Early-Diverging Mushroom-Forming Fungi Provides Insights into the Origins of Lignocellulose Decay Capabilities.</title>
        <authorList>
            <person name="Nagy L.G."/>
            <person name="Riley R."/>
            <person name="Tritt A."/>
            <person name="Adam C."/>
            <person name="Daum C."/>
            <person name="Floudas D."/>
            <person name="Sun H."/>
            <person name="Yadav J.S."/>
            <person name="Pangilinan J."/>
            <person name="Larsson K.H."/>
            <person name="Matsuura K."/>
            <person name="Barry K."/>
            <person name="Labutti K."/>
            <person name="Kuo R."/>
            <person name="Ohm R.A."/>
            <person name="Bhattacharya S.S."/>
            <person name="Shirouzu T."/>
            <person name="Yoshinaga Y."/>
            <person name="Martin F.M."/>
            <person name="Grigoriev I.V."/>
            <person name="Hibbett D.S."/>
        </authorList>
    </citation>
    <scope>NUCLEOTIDE SEQUENCE [LARGE SCALE GENOMIC DNA]</scope>
    <source>
        <strain evidence="1 2">CBS 109695</strain>
    </source>
</reference>
<protein>
    <submittedName>
        <fullName evidence="1">Uncharacterized protein</fullName>
    </submittedName>
</protein>
<gene>
    <name evidence="1" type="ORF">FIBSPDRAFT_353670</name>
</gene>
<sequence>MARPILSNSMGMQHFCSMAYSSGPSTFFLPPQSMSFHNANANAGESSMSALTPSTPRLNLAPVTFTVHNASGRSRITNVNGDSITTNNISYVRCYCMARDGDRDETRCRCAHRTGAAEEEGREALALALALALILSLALALAKHRAEAQAEHDRDDQRNPQQTPAAAAAAVSIQFNLALGGPSCEGQIVISYRVVAVSTGAFFFCSEGNRTVRSHFGKSVIYASFSAMPRQHHP</sequence>
<dbReference type="Proteomes" id="UP000076532">
    <property type="component" value="Unassembled WGS sequence"/>
</dbReference>
<accession>A0A166PRF9</accession>
<dbReference type="EMBL" id="KV417515">
    <property type="protein sequence ID" value="KZP26368.1"/>
    <property type="molecule type" value="Genomic_DNA"/>
</dbReference>
<name>A0A166PRF9_9AGAM</name>
<evidence type="ECO:0000313" key="2">
    <source>
        <dbReference type="Proteomes" id="UP000076532"/>
    </source>
</evidence>
<organism evidence="1 2">
    <name type="scientific">Athelia psychrophila</name>
    <dbReference type="NCBI Taxonomy" id="1759441"/>
    <lineage>
        <taxon>Eukaryota</taxon>
        <taxon>Fungi</taxon>
        <taxon>Dikarya</taxon>
        <taxon>Basidiomycota</taxon>
        <taxon>Agaricomycotina</taxon>
        <taxon>Agaricomycetes</taxon>
        <taxon>Agaricomycetidae</taxon>
        <taxon>Atheliales</taxon>
        <taxon>Atheliaceae</taxon>
        <taxon>Athelia</taxon>
    </lineage>
</organism>
<keyword evidence="2" id="KW-1185">Reference proteome</keyword>
<dbReference type="AlphaFoldDB" id="A0A166PRF9"/>